<dbReference type="EMBL" id="MN740671">
    <property type="protein sequence ID" value="QHU07017.1"/>
    <property type="molecule type" value="Genomic_DNA"/>
</dbReference>
<dbReference type="AlphaFoldDB" id="A0A6C0JRF7"/>
<organism evidence="1">
    <name type="scientific">viral metagenome</name>
    <dbReference type="NCBI Taxonomy" id="1070528"/>
    <lineage>
        <taxon>unclassified sequences</taxon>
        <taxon>metagenomes</taxon>
        <taxon>organismal metagenomes</taxon>
    </lineage>
</organism>
<name>A0A6C0JRF7_9ZZZZ</name>
<reference evidence="1" key="1">
    <citation type="journal article" date="2020" name="Nature">
        <title>Giant virus diversity and host interactions through global metagenomics.</title>
        <authorList>
            <person name="Schulz F."/>
            <person name="Roux S."/>
            <person name="Paez-Espino D."/>
            <person name="Jungbluth S."/>
            <person name="Walsh D.A."/>
            <person name="Denef V.J."/>
            <person name="McMahon K.D."/>
            <person name="Konstantinidis K.T."/>
            <person name="Eloe-Fadrosh E.A."/>
            <person name="Kyrpides N.C."/>
            <person name="Woyke T."/>
        </authorList>
    </citation>
    <scope>NUCLEOTIDE SEQUENCE</scope>
    <source>
        <strain evidence="1">GVMAG-S-1038524-41</strain>
    </source>
</reference>
<accession>A0A6C0JRF7</accession>
<sequence length="276" mass="31987">MSLNISCSIGLISWPIHTKNLPSNKDMYLILGEIYDKDIKNNLEILQDFNKNLQYLYPFKVKRNGDTLKVYNNDDIVHFRKTYKLTSTLSLHNYAKHEEEDSGDDESDDDSEKIVFRTPRLYDISCMEPLFPIECFLPKQVESSTHCRVFIVLPYLDPVLRGRILKQCIYTTKEHHPLFLLIGDQHGRNKETTSTLMKRYLLSSGVSSDNISKSVYDKFPASILESLEIIPFLLDINHHVTHDLFIACASYDMCKVMSFSRDSKIGKDIKVQFICE</sequence>
<evidence type="ECO:0000313" key="1">
    <source>
        <dbReference type="EMBL" id="QHU07017.1"/>
    </source>
</evidence>
<protein>
    <submittedName>
        <fullName evidence="1">Uncharacterized protein</fullName>
    </submittedName>
</protein>
<proteinExistence type="predicted"/>